<keyword evidence="1" id="KW-0812">Transmembrane</keyword>
<proteinExistence type="predicted"/>
<evidence type="ECO:0000313" key="3">
    <source>
        <dbReference type="Proteomes" id="UP000612855"/>
    </source>
</evidence>
<sequence>MTKDADTQPSQTARPRPPRQHRALRVLALLILVPALLTALAGIGALWYARGQDFAAPVWLKERIETRLALAMPDLGLRFADLTLTVSKDWQPSLHLTEVSLTPLGRGDPVTLSDVTGSFDRQAMLNGQLRPRVITIAGASIHLNRAADGTFGVALGEAAARSDTGGTAPEIGQNLTSLSTLLDTPSFSALRQIEGTGLTMRYEDHRSGRAWTVDGGHLVLSRDGDQLGLRGDFSLLGGHAYATTVEIGLEGAMYSRAVALSLKVEDAPARDIATQSAGLAWLGVLDAPISGAIRVATGEDGTIGPLNGTLQIGAGALAPDETGDPVPFQSARSYFQYDPATLSLRFDELSVKSAWVEATADGRIVLDRIEGGIPGAMTGQLRLSELVANPAGIYPNPLFLAGAETEMRVELNPFRLEVGRLDIRDRDETLSLAGRIAAQPKGWDVSMTARVPEITADALLELWPPAALEKTRDWVAKNVLDGVLQNVQFGLRSEPDSRPDVLLSFDFEDLITTYMKTLPPLEAASGHAELRDNRFVVTADSGRVYVPGGEGLDIAGTSFIYRDTTQKGGPAEVRLRAKGALGDVLRLIDEEPLNLLSKAGRTPDMASGRADVTATLNFDLKKNLPPEEIGVAYSARLTDVRSETVVPNQTFTSAALDVTGTSSDIAIAGDAQLGGLDIGGTWSAALGPDSGGRSRVEGWLNFSEAAAKQLNLGLPPGSIGGSTRAQIRLDIARDRAPEFRLTSDLRGLSVRLDSLAWSLGRDQSGTLEITGALGTPPRIDRLALDAPGLAATGTVSLQAGGGLDTARFDRVRIGSWLDAPVVLNGRGKGAAPKVVVSGGSVDLRSLNLGKGGGEGGPLTLTLDRLQVSDSIAIRGMRGEFTTRGGLSGKFAGSVNGRAPVAGTIVPRGGRSAVRITSEQAGAVLSAAGLMKQGREGALDLTLNPVGTAGSYDGLLKVSGLWIQDAPAMASLLSALSIVGLLEQMSGGGILFNNVEANFRLTPSQVILRSSSAVGASMGVSMDGYYDVKGEQMDMQGVISPLYALNGIGQIFSRKGEGLVGFNYRLTGPAKQPKVQVNPLSLFTPGMFRDIFRRPAPTTN</sequence>
<name>A0A917EE56_9RHOB</name>
<evidence type="ECO:0000256" key="1">
    <source>
        <dbReference type="SAM" id="Phobius"/>
    </source>
</evidence>
<dbReference type="EMBL" id="BMFJ01000001">
    <property type="protein sequence ID" value="GGE28649.1"/>
    <property type="molecule type" value="Genomic_DNA"/>
</dbReference>
<comment type="caution">
    <text evidence="2">The sequence shown here is derived from an EMBL/GenBank/DDBJ whole genome shotgun (WGS) entry which is preliminary data.</text>
</comment>
<reference evidence="3" key="1">
    <citation type="journal article" date="2019" name="Int. J. Syst. Evol. Microbiol.">
        <title>The Global Catalogue of Microorganisms (GCM) 10K type strain sequencing project: providing services to taxonomists for standard genome sequencing and annotation.</title>
        <authorList>
            <consortium name="The Broad Institute Genomics Platform"/>
            <consortium name="The Broad Institute Genome Sequencing Center for Infectious Disease"/>
            <person name="Wu L."/>
            <person name="Ma J."/>
        </authorList>
    </citation>
    <scope>NUCLEOTIDE SEQUENCE [LARGE SCALE GENOMIC DNA]</scope>
    <source>
        <strain evidence="3">CGMCC 1.12664</strain>
    </source>
</reference>
<protein>
    <recommendedName>
        <fullName evidence="4">DUF3971 domain-containing protein</fullName>
    </recommendedName>
</protein>
<keyword evidence="1" id="KW-1133">Transmembrane helix</keyword>
<dbReference type="AlphaFoldDB" id="A0A917EE56"/>
<organism evidence="2 3">
    <name type="scientific">Primorskyibacter flagellatus</name>
    <dbReference type="NCBI Taxonomy" id="1387277"/>
    <lineage>
        <taxon>Bacteria</taxon>
        <taxon>Pseudomonadati</taxon>
        <taxon>Pseudomonadota</taxon>
        <taxon>Alphaproteobacteria</taxon>
        <taxon>Rhodobacterales</taxon>
        <taxon>Roseobacteraceae</taxon>
        <taxon>Primorskyibacter</taxon>
    </lineage>
</organism>
<evidence type="ECO:0000313" key="2">
    <source>
        <dbReference type="EMBL" id="GGE28649.1"/>
    </source>
</evidence>
<dbReference type="RefSeq" id="WP_188477130.1">
    <property type="nucleotide sequence ID" value="NZ_BMFJ01000001.1"/>
</dbReference>
<evidence type="ECO:0008006" key="4">
    <source>
        <dbReference type="Google" id="ProtNLM"/>
    </source>
</evidence>
<dbReference type="Proteomes" id="UP000612855">
    <property type="component" value="Unassembled WGS sequence"/>
</dbReference>
<accession>A0A917EE56</accession>
<feature type="transmembrane region" description="Helical" evidence="1">
    <location>
        <begin position="26"/>
        <end position="48"/>
    </location>
</feature>
<keyword evidence="1" id="KW-0472">Membrane</keyword>
<keyword evidence="3" id="KW-1185">Reference proteome</keyword>
<gene>
    <name evidence="2" type="ORF">GCM10011360_16000</name>
</gene>